<evidence type="ECO:0000256" key="1">
    <source>
        <dbReference type="SAM" id="Phobius"/>
    </source>
</evidence>
<feature type="transmembrane region" description="Helical" evidence="1">
    <location>
        <begin position="6"/>
        <end position="25"/>
    </location>
</feature>
<evidence type="ECO:0000313" key="2">
    <source>
        <dbReference type="EMBL" id="KWV59494.1"/>
    </source>
</evidence>
<gene>
    <name evidence="2" type="ORF">AS156_31155</name>
</gene>
<dbReference type="AlphaFoldDB" id="A0A120FR43"/>
<protein>
    <submittedName>
        <fullName evidence="2">Uncharacterized protein</fullName>
    </submittedName>
</protein>
<accession>A0A120FR43</accession>
<dbReference type="Proteomes" id="UP000057737">
    <property type="component" value="Unassembled WGS sequence"/>
</dbReference>
<keyword evidence="1" id="KW-0472">Membrane</keyword>
<name>A0A120FR43_9BRAD</name>
<proteinExistence type="predicted"/>
<organism evidence="2 3">
    <name type="scientific">Bradyrhizobium macuxiense</name>
    <dbReference type="NCBI Taxonomy" id="1755647"/>
    <lineage>
        <taxon>Bacteria</taxon>
        <taxon>Pseudomonadati</taxon>
        <taxon>Pseudomonadota</taxon>
        <taxon>Alphaproteobacteria</taxon>
        <taxon>Hyphomicrobiales</taxon>
        <taxon>Nitrobacteraceae</taxon>
        <taxon>Bradyrhizobium</taxon>
    </lineage>
</organism>
<comment type="caution">
    <text evidence="2">The sequence shown here is derived from an EMBL/GenBank/DDBJ whole genome shotgun (WGS) entry which is preliminary data.</text>
</comment>
<dbReference type="EMBL" id="LNCU01000030">
    <property type="protein sequence ID" value="KWV59494.1"/>
    <property type="molecule type" value="Genomic_DNA"/>
</dbReference>
<keyword evidence="1" id="KW-1133">Transmembrane helix</keyword>
<keyword evidence="3" id="KW-1185">Reference proteome</keyword>
<evidence type="ECO:0000313" key="3">
    <source>
        <dbReference type="Proteomes" id="UP000057737"/>
    </source>
</evidence>
<reference evidence="2 3" key="1">
    <citation type="submission" date="2015-11" db="EMBL/GenBank/DDBJ databases">
        <title>Draft Genome Sequence of the Strain BR 10303 (Bradyrhizobium sp.) isolated from nodules of Centrolobium paraense.</title>
        <authorList>
            <person name="Zelli J.E."/>
            <person name="Simoes-Araujo J.L."/>
            <person name="Barauna A.C."/>
            <person name="Silva K."/>
        </authorList>
    </citation>
    <scope>NUCLEOTIDE SEQUENCE [LARGE SCALE GENOMIC DNA]</scope>
    <source>
        <strain evidence="2 3">BR 10303</strain>
    </source>
</reference>
<sequence length="64" mass="7081">MLYLVFGFAAVIGFLGIYSVGYVVGCRRGYREANRAICHEASPSRTLEQKEGAERPVLRAGMDK</sequence>
<keyword evidence="1" id="KW-0812">Transmembrane</keyword>